<evidence type="ECO:0000313" key="7">
    <source>
        <dbReference type="EMBL" id="VAW99005.1"/>
    </source>
</evidence>
<dbReference type="PANTHER" id="PTHR37423:SF1">
    <property type="entry name" value="OUTER MEMBRANE PROTEIN ASSEMBLY FACTOR BAMD"/>
    <property type="match status" value="1"/>
</dbReference>
<keyword evidence="1" id="KW-0732">Signal</keyword>
<keyword evidence="3" id="KW-0564">Palmitate</keyword>
<sequence length="264" mass="30830">MQNSILNKVVSFRQISFSVTLILVLSLILLSCSSTPEDGDEDHSDPTFNLTAEEIYNEAHESLQDGNPNQAIEFFEKLEVKFPYGPFAKQAKLEIIYAYHQYENLESAIIASERFIKLYPNHPHVDYAYYMRGVSRYEMEKSFFDEWFDQDLTERDPESARNAFSYLNQLINKFPNSQYNFDAKKRMLFLRNSLAQHEIHVANYYLKRRAYVAAANRSKYVLNNYQNTPSVKPALKIMIKAYTKLKLIKLANDAQRVLDKNYPG</sequence>
<reference evidence="7" key="1">
    <citation type="submission" date="2018-06" db="EMBL/GenBank/DDBJ databases">
        <authorList>
            <person name="Zhirakovskaya E."/>
        </authorList>
    </citation>
    <scope>NUCLEOTIDE SEQUENCE</scope>
</reference>
<dbReference type="SUPFAM" id="SSF48452">
    <property type="entry name" value="TPR-like"/>
    <property type="match status" value="1"/>
</dbReference>
<dbReference type="Gene3D" id="1.25.40.10">
    <property type="entry name" value="Tetratricopeptide repeat domain"/>
    <property type="match status" value="1"/>
</dbReference>
<evidence type="ECO:0000256" key="1">
    <source>
        <dbReference type="ARBA" id="ARBA00022729"/>
    </source>
</evidence>
<dbReference type="GO" id="GO:1990063">
    <property type="term" value="C:Bam protein complex"/>
    <property type="evidence" value="ECO:0007669"/>
    <property type="project" value="TreeGrafter"/>
</dbReference>
<keyword evidence="2" id="KW-0472">Membrane</keyword>
<evidence type="ECO:0000256" key="2">
    <source>
        <dbReference type="ARBA" id="ARBA00023136"/>
    </source>
</evidence>
<dbReference type="InterPro" id="IPR017689">
    <property type="entry name" value="BamD"/>
</dbReference>
<feature type="domain" description="Outer membrane lipoprotein BamD-like" evidence="6">
    <location>
        <begin position="51"/>
        <end position="255"/>
    </location>
</feature>
<dbReference type="HAMAP" id="MF_00922">
    <property type="entry name" value="OM_assembly_BamD"/>
    <property type="match status" value="1"/>
</dbReference>
<dbReference type="CDD" id="cd15830">
    <property type="entry name" value="BamD"/>
    <property type="match status" value="1"/>
</dbReference>
<accession>A0A3B0ZZH5</accession>
<dbReference type="PANTHER" id="PTHR37423">
    <property type="entry name" value="SOLUBLE LYTIC MUREIN TRANSGLYCOSYLASE-RELATED"/>
    <property type="match status" value="1"/>
</dbReference>
<evidence type="ECO:0000256" key="5">
    <source>
        <dbReference type="ARBA" id="ARBA00023288"/>
    </source>
</evidence>
<dbReference type="InterPro" id="IPR011990">
    <property type="entry name" value="TPR-like_helical_dom_sf"/>
</dbReference>
<evidence type="ECO:0000256" key="4">
    <source>
        <dbReference type="ARBA" id="ARBA00023237"/>
    </source>
</evidence>
<dbReference type="NCBIfam" id="TIGR03302">
    <property type="entry name" value="OM_YfiO"/>
    <property type="match status" value="1"/>
</dbReference>
<dbReference type="InterPro" id="IPR039565">
    <property type="entry name" value="BamD-like"/>
</dbReference>
<keyword evidence="5" id="KW-0449">Lipoprotein</keyword>
<dbReference type="AlphaFoldDB" id="A0A3B0ZZH5"/>
<organism evidence="7">
    <name type="scientific">hydrothermal vent metagenome</name>
    <dbReference type="NCBI Taxonomy" id="652676"/>
    <lineage>
        <taxon>unclassified sequences</taxon>
        <taxon>metagenomes</taxon>
        <taxon>ecological metagenomes</taxon>
    </lineage>
</organism>
<dbReference type="Pfam" id="PF13525">
    <property type="entry name" value="YfiO"/>
    <property type="match status" value="1"/>
</dbReference>
<evidence type="ECO:0000256" key="3">
    <source>
        <dbReference type="ARBA" id="ARBA00023139"/>
    </source>
</evidence>
<evidence type="ECO:0000259" key="6">
    <source>
        <dbReference type="Pfam" id="PF13525"/>
    </source>
</evidence>
<name>A0A3B0ZZH5_9ZZZZ</name>
<gene>
    <name evidence="7" type="ORF">MNBD_GAMMA22-1402</name>
</gene>
<dbReference type="EMBL" id="UOFS01000039">
    <property type="protein sequence ID" value="VAW99005.1"/>
    <property type="molecule type" value="Genomic_DNA"/>
</dbReference>
<dbReference type="GO" id="GO:0051205">
    <property type="term" value="P:protein insertion into membrane"/>
    <property type="evidence" value="ECO:0007669"/>
    <property type="project" value="TreeGrafter"/>
</dbReference>
<keyword evidence="4" id="KW-0998">Cell outer membrane</keyword>
<proteinExistence type="inferred from homology"/>
<protein>
    <submittedName>
        <fullName evidence="7">Outer membrane beta-barrel assembly protein BamD</fullName>
    </submittedName>
</protein>